<evidence type="ECO:0000259" key="7">
    <source>
        <dbReference type="Pfam" id="PF00281"/>
    </source>
</evidence>
<dbReference type="PaxDb" id="1198114-AciX9_2943"/>
<accession>E8WZJ2</accession>
<dbReference type="InterPro" id="IPR031309">
    <property type="entry name" value="Ribosomal_uL5_C"/>
</dbReference>
<dbReference type="AlphaFoldDB" id="E8WZJ2"/>
<keyword evidence="5" id="KW-0699">rRNA-binding</keyword>
<keyword evidence="5" id="KW-0820">tRNA-binding</keyword>
<keyword evidence="3 5" id="KW-0687">Ribonucleoprotein</keyword>
<evidence type="ECO:0000256" key="6">
    <source>
        <dbReference type="RuleBase" id="RU003930"/>
    </source>
</evidence>
<dbReference type="InterPro" id="IPR031310">
    <property type="entry name" value="Ribosomal_uL5_N"/>
</dbReference>
<evidence type="ECO:0000256" key="2">
    <source>
        <dbReference type="ARBA" id="ARBA00022980"/>
    </source>
</evidence>
<dbReference type="STRING" id="1198114.AciX9_2943"/>
<dbReference type="GO" id="GO:0003735">
    <property type="term" value="F:structural constituent of ribosome"/>
    <property type="evidence" value="ECO:0007669"/>
    <property type="project" value="InterPro"/>
</dbReference>
<protein>
    <recommendedName>
        <fullName evidence="4 5">Large ribosomal subunit protein uL5</fullName>
    </recommendedName>
</protein>
<keyword evidence="5" id="KW-0694">RNA-binding</keyword>
<evidence type="ECO:0000256" key="3">
    <source>
        <dbReference type="ARBA" id="ARBA00023274"/>
    </source>
</evidence>
<dbReference type="GO" id="GO:0006412">
    <property type="term" value="P:translation"/>
    <property type="evidence" value="ECO:0007669"/>
    <property type="project" value="UniProtKB-UniRule"/>
</dbReference>
<dbReference type="EMBL" id="CP002480">
    <property type="protein sequence ID" value="ADW69966.1"/>
    <property type="molecule type" value="Genomic_DNA"/>
</dbReference>
<dbReference type="PIRSF" id="PIRSF002161">
    <property type="entry name" value="Ribosomal_L5"/>
    <property type="match status" value="1"/>
</dbReference>
<keyword evidence="2 5" id="KW-0689">Ribosomal protein</keyword>
<evidence type="ECO:0000256" key="1">
    <source>
        <dbReference type="ARBA" id="ARBA00008553"/>
    </source>
</evidence>
<evidence type="ECO:0000259" key="8">
    <source>
        <dbReference type="Pfam" id="PF00673"/>
    </source>
</evidence>
<comment type="subunit">
    <text evidence="5">Part of the 50S ribosomal subunit; part of the 5S rRNA/L5/L18/L25 subcomplex. Contacts the 5S rRNA and the P site tRNA. Forms a bridge to the 30S subunit in the 70S ribosome.</text>
</comment>
<evidence type="ECO:0000256" key="5">
    <source>
        <dbReference type="HAMAP-Rule" id="MF_01333"/>
    </source>
</evidence>
<dbReference type="Gene3D" id="3.30.1440.10">
    <property type="match status" value="1"/>
</dbReference>
<dbReference type="FunFam" id="3.30.1440.10:FF:000001">
    <property type="entry name" value="50S ribosomal protein L5"/>
    <property type="match status" value="1"/>
</dbReference>
<dbReference type="HAMAP" id="MF_01333_B">
    <property type="entry name" value="Ribosomal_uL5_B"/>
    <property type="match status" value="1"/>
</dbReference>
<comment type="similarity">
    <text evidence="1 5 6">Belongs to the universal ribosomal protein uL5 family.</text>
</comment>
<organism evidence="10">
    <name type="scientific">Granulicella tundricola (strain ATCC BAA-1859 / DSM 23138 / MP5ACTX9)</name>
    <dbReference type="NCBI Taxonomy" id="1198114"/>
    <lineage>
        <taxon>Bacteria</taxon>
        <taxon>Pseudomonadati</taxon>
        <taxon>Acidobacteriota</taxon>
        <taxon>Terriglobia</taxon>
        <taxon>Terriglobales</taxon>
        <taxon>Acidobacteriaceae</taxon>
        <taxon>Granulicella</taxon>
    </lineage>
</organism>
<dbReference type="eggNOG" id="COG0094">
    <property type="taxonomic scope" value="Bacteria"/>
</dbReference>
<dbReference type="GO" id="GO:1990904">
    <property type="term" value="C:ribonucleoprotein complex"/>
    <property type="evidence" value="ECO:0007669"/>
    <property type="project" value="UniProtKB-KW"/>
</dbReference>
<dbReference type="PANTHER" id="PTHR11994">
    <property type="entry name" value="60S RIBOSOMAL PROTEIN L11-RELATED"/>
    <property type="match status" value="1"/>
</dbReference>
<evidence type="ECO:0000313" key="9">
    <source>
        <dbReference type="EMBL" id="ADW69966.1"/>
    </source>
</evidence>
<proteinExistence type="inferred from homology"/>
<dbReference type="HOGENOM" id="CLU_061015_2_1_0"/>
<dbReference type="Proteomes" id="UP000000343">
    <property type="component" value="Chromosome"/>
</dbReference>
<dbReference type="InterPro" id="IPR020929">
    <property type="entry name" value="Ribosomal_uL5_CS"/>
</dbReference>
<dbReference type="GO" id="GO:0005840">
    <property type="term" value="C:ribosome"/>
    <property type="evidence" value="ECO:0007669"/>
    <property type="project" value="UniProtKB-KW"/>
</dbReference>
<evidence type="ECO:0000313" key="10">
    <source>
        <dbReference type="Proteomes" id="UP000000343"/>
    </source>
</evidence>
<dbReference type="InterPro" id="IPR022803">
    <property type="entry name" value="Ribosomal_uL5_dom_sf"/>
</dbReference>
<reference evidence="10" key="1">
    <citation type="submission" date="2011-01" db="EMBL/GenBank/DDBJ databases">
        <title>Complete sequence of chromosome of Acidobacterium sp. MP5ACTX9.</title>
        <authorList>
            <consortium name="US DOE Joint Genome Institute"/>
            <person name="Lucas S."/>
            <person name="Copeland A."/>
            <person name="Lapidus A."/>
            <person name="Cheng J.-F."/>
            <person name="Goodwin L."/>
            <person name="Pitluck S."/>
            <person name="Teshima H."/>
            <person name="Detter J.C."/>
            <person name="Han C."/>
            <person name="Tapia R."/>
            <person name="Land M."/>
            <person name="Hauser L."/>
            <person name="Kyrpides N."/>
            <person name="Ivanova N."/>
            <person name="Ovchinnikova G."/>
            <person name="Pagani I."/>
            <person name="Rawat S.R."/>
            <person name="Mannisto M."/>
            <person name="Haggblom M.M."/>
            <person name="Woyke T."/>
        </authorList>
    </citation>
    <scope>NUCLEOTIDE SEQUENCE [LARGE SCALE GENOMIC DNA]</scope>
    <source>
        <strain evidence="10">MP5ACTX9</strain>
    </source>
</reference>
<feature type="domain" description="Large ribosomal subunit protein uL5 N-terminal" evidence="7">
    <location>
        <begin position="38"/>
        <end position="94"/>
    </location>
</feature>
<dbReference type="NCBIfam" id="NF000585">
    <property type="entry name" value="PRK00010.1"/>
    <property type="match status" value="1"/>
</dbReference>
<keyword evidence="10" id="KW-1185">Reference proteome</keyword>
<dbReference type="SUPFAM" id="SSF55282">
    <property type="entry name" value="RL5-like"/>
    <property type="match status" value="1"/>
</dbReference>
<gene>
    <name evidence="5" type="primary">rplE</name>
    <name evidence="9" type="ordered locus">AciX9_2943</name>
</gene>
<sequence length="195" mass="21768">MAPRNRGEREVNIMASRFRTKYETEIKDSLKKELAIENPMAIPKLEKIVINMGLGEATQNVKIMDPLVADLAAIAGQKPVTTRAKKSIAQFKLREGMPIGAMVTLRGDKMYEFLDRLITIALPRVRDFRGVSSKSFDGRGNYTLGLRDQLIFPEIDYAKVDKMKGMNVTIVTTSLDDNGARTLLKAFGMPFRVGA</sequence>
<evidence type="ECO:0000256" key="4">
    <source>
        <dbReference type="ARBA" id="ARBA00035245"/>
    </source>
</evidence>
<dbReference type="GO" id="GO:0000049">
    <property type="term" value="F:tRNA binding"/>
    <property type="evidence" value="ECO:0007669"/>
    <property type="project" value="UniProtKB-UniRule"/>
</dbReference>
<dbReference type="Pfam" id="PF00673">
    <property type="entry name" value="Ribosomal_L5_C"/>
    <property type="match status" value="1"/>
</dbReference>
<dbReference type="GO" id="GO:0019843">
    <property type="term" value="F:rRNA binding"/>
    <property type="evidence" value="ECO:0007669"/>
    <property type="project" value="UniProtKB-UniRule"/>
</dbReference>
<feature type="domain" description="Large ribosomal subunit protein uL5 C-terminal" evidence="8">
    <location>
        <begin position="98"/>
        <end position="191"/>
    </location>
</feature>
<dbReference type="Pfam" id="PF00281">
    <property type="entry name" value="Ribosomal_L5"/>
    <property type="match status" value="1"/>
</dbReference>
<name>E8WZJ2_GRATM</name>
<dbReference type="InterPro" id="IPR020930">
    <property type="entry name" value="Ribosomal_uL5_bac-type"/>
</dbReference>
<dbReference type="PROSITE" id="PS00358">
    <property type="entry name" value="RIBOSOMAL_L5"/>
    <property type="match status" value="1"/>
</dbReference>
<comment type="function">
    <text evidence="5">This is 1 of the proteins that bind and probably mediate the attachment of the 5S RNA into the large ribosomal subunit, where it forms part of the central protuberance. In the 70S ribosome it contacts protein S13 of the 30S subunit (bridge B1b), connecting the 2 subunits; this bridge is implicated in subunit movement. Contacts the P site tRNA; the 5S rRNA and some of its associated proteins might help stabilize positioning of ribosome-bound tRNAs.</text>
</comment>
<dbReference type="InterPro" id="IPR002132">
    <property type="entry name" value="Ribosomal_uL5"/>
</dbReference>
<dbReference type="KEGG" id="acm:AciX9_2943"/>